<evidence type="ECO:0000313" key="8">
    <source>
        <dbReference type="Proteomes" id="UP000182977"/>
    </source>
</evidence>
<dbReference type="InterPro" id="IPR003339">
    <property type="entry name" value="ABC/ECF_trnsptr_transmembrane"/>
</dbReference>
<dbReference type="AlphaFoldDB" id="A0A1H2JF81"/>
<feature type="transmembrane region" description="Helical" evidence="6">
    <location>
        <begin position="69"/>
        <end position="87"/>
    </location>
</feature>
<evidence type="ECO:0000256" key="1">
    <source>
        <dbReference type="ARBA" id="ARBA00004141"/>
    </source>
</evidence>
<evidence type="ECO:0000256" key="3">
    <source>
        <dbReference type="ARBA" id="ARBA00022692"/>
    </source>
</evidence>
<organism evidence="7 8">
    <name type="scientific">Jiangella alkaliphila</name>
    <dbReference type="NCBI Taxonomy" id="419479"/>
    <lineage>
        <taxon>Bacteria</taxon>
        <taxon>Bacillati</taxon>
        <taxon>Actinomycetota</taxon>
        <taxon>Actinomycetes</taxon>
        <taxon>Jiangellales</taxon>
        <taxon>Jiangellaceae</taxon>
        <taxon>Jiangella</taxon>
    </lineage>
</organism>
<dbReference type="Proteomes" id="UP000182977">
    <property type="component" value="Chromosome I"/>
</dbReference>
<dbReference type="PANTHER" id="PTHR34857:SF2">
    <property type="entry name" value="SLL0384 PROTEIN"/>
    <property type="match status" value="1"/>
</dbReference>
<name>A0A1H2JF81_9ACTN</name>
<dbReference type="STRING" id="419479.SAMN04488563_2612"/>
<evidence type="ECO:0000313" key="7">
    <source>
        <dbReference type="EMBL" id="SDU54828.1"/>
    </source>
</evidence>
<dbReference type="GO" id="GO:0005886">
    <property type="term" value="C:plasma membrane"/>
    <property type="evidence" value="ECO:0007669"/>
    <property type="project" value="UniProtKB-ARBA"/>
</dbReference>
<comment type="subcellular location">
    <subcellularLocation>
        <location evidence="1">Membrane</location>
        <topology evidence="1">Multi-pass membrane protein</topology>
    </subcellularLocation>
</comment>
<accession>A0A1H2JF81</accession>
<evidence type="ECO:0000256" key="2">
    <source>
        <dbReference type="ARBA" id="ARBA00022475"/>
    </source>
</evidence>
<keyword evidence="5 6" id="KW-0472">Membrane</keyword>
<proteinExistence type="predicted"/>
<dbReference type="EMBL" id="LT629791">
    <property type="protein sequence ID" value="SDU54828.1"/>
    <property type="molecule type" value="Genomic_DNA"/>
</dbReference>
<sequence length="268" mass="27579">MTLLQTHLTTDPAALLARRNSVAKLAAAVVPSLALLVSVDPVSSGLLLTAWLVSVPAWGVGWPGLLRRLWPLGLAVVMVTLGNAVFTERKGGETLLDAGSLLVTTESLATGATAGLRVAAIALPGVLAVLTIDPVDLADSLVRHLRVPARFAYGSLAAFRLAPLLAAEWEVLGRARRARGLGGDRNPLRALTVLGGRLFALLVGAVRRGTHLAVAMDARGFAASAHRTSARRPVFGRADAALVAASALLTALAVTAAVAVGAWSPVLS</sequence>
<keyword evidence="2" id="KW-1003">Cell membrane</keyword>
<evidence type="ECO:0000256" key="4">
    <source>
        <dbReference type="ARBA" id="ARBA00022989"/>
    </source>
</evidence>
<keyword evidence="4 6" id="KW-1133">Transmembrane helix</keyword>
<dbReference type="PANTHER" id="PTHR34857">
    <property type="entry name" value="SLL0384 PROTEIN"/>
    <property type="match status" value="1"/>
</dbReference>
<keyword evidence="8" id="KW-1185">Reference proteome</keyword>
<feature type="transmembrane region" description="Helical" evidence="6">
    <location>
        <begin position="240"/>
        <end position="263"/>
    </location>
</feature>
<dbReference type="CDD" id="cd16914">
    <property type="entry name" value="EcfT"/>
    <property type="match status" value="1"/>
</dbReference>
<gene>
    <name evidence="7" type="ORF">SAMN04488563_2612</name>
</gene>
<dbReference type="RefSeq" id="WP_197683629.1">
    <property type="nucleotide sequence ID" value="NZ_LBMC01000091.1"/>
</dbReference>
<protein>
    <submittedName>
        <fullName evidence="7">Energy-coupling factor transport system permease protein</fullName>
    </submittedName>
</protein>
<feature type="transmembrane region" description="Helical" evidence="6">
    <location>
        <begin position="21"/>
        <end position="39"/>
    </location>
</feature>
<keyword evidence="3 6" id="KW-0812">Transmembrane</keyword>
<dbReference type="Pfam" id="PF02361">
    <property type="entry name" value="CbiQ"/>
    <property type="match status" value="1"/>
</dbReference>
<evidence type="ECO:0000256" key="5">
    <source>
        <dbReference type="ARBA" id="ARBA00023136"/>
    </source>
</evidence>
<evidence type="ECO:0000256" key="6">
    <source>
        <dbReference type="SAM" id="Phobius"/>
    </source>
</evidence>
<reference evidence="8" key="1">
    <citation type="submission" date="2016-10" db="EMBL/GenBank/DDBJ databases">
        <authorList>
            <person name="Varghese N."/>
            <person name="Submissions S."/>
        </authorList>
    </citation>
    <scope>NUCLEOTIDE SEQUENCE [LARGE SCALE GENOMIC DNA]</scope>
    <source>
        <strain evidence="8">DSM 45079</strain>
    </source>
</reference>
<dbReference type="InterPro" id="IPR051611">
    <property type="entry name" value="ECF_transporter_component"/>
</dbReference>